<dbReference type="GeneID" id="20250355"/>
<dbReference type="HOGENOM" id="CLU_525081_0_0_1"/>
<dbReference type="CTD" id="20250355"/>
<evidence type="ECO:0000313" key="2">
    <source>
        <dbReference type="Proteomes" id="UP000030746"/>
    </source>
</evidence>
<dbReference type="RefSeq" id="XP_009067171.1">
    <property type="nucleotide sequence ID" value="XM_009068923.1"/>
</dbReference>
<reference evidence="1" key="1">
    <citation type="journal article" date="2013" name="Nature">
        <title>Insights into bilaterian evolution from three spiralian genomes.</title>
        <authorList>
            <person name="Simakov O."/>
            <person name="Marletaz F."/>
            <person name="Cho S.J."/>
            <person name="Edsinger-Gonzales E."/>
            <person name="Havlak P."/>
            <person name="Hellsten U."/>
            <person name="Kuo D.H."/>
            <person name="Larsson T."/>
            <person name="Lv J."/>
            <person name="Arendt D."/>
            <person name="Savage R."/>
            <person name="Osoegawa K."/>
            <person name="de Jong P."/>
            <person name="Grimwood J."/>
            <person name="Chapman J.A."/>
            <person name="Shapiro H."/>
            <person name="Aerts A."/>
            <person name="Otillar R.P."/>
            <person name="Terry A.Y."/>
            <person name="Boore J.L."/>
            <person name="Grigoriev I.V."/>
            <person name="Lindberg D.R."/>
            <person name="Seaver E.C."/>
            <person name="Weisblat D.A."/>
            <person name="Putnam N.H."/>
            <person name="Rokhsar D.S."/>
        </authorList>
    </citation>
    <scope>NUCLEOTIDE SEQUENCE [LARGE SCALE GENOMIC DNA]</scope>
</reference>
<dbReference type="KEGG" id="lgi:LOTGIDRAFT_237132"/>
<dbReference type="EMBL" id="KB204017">
    <property type="protein sequence ID" value="ESO82145.1"/>
    <property type="molecule type" value="Genomic_DNA"/>
</dbReference>
<keyword evidence="2" id="KW-1185">Reference proteome</keyword>
<name>V3ZIJ7_LOTGI</name>
<protein>
    <submittedName>
        <fullName evidence="1">Uncharacterized protein</fullName>
    </submittedName>
</protein>
<gene>
    <name evidence="1" type="ORF">LOTGIDRAFT_237132</name>
</gene>
<dbReference type="OrthoDB" id="6090797at2759"/>
<dbReference type="Proteomes" id="UP000030746">
    <property type="component" value="Unassembled WGS sequence"/>
</dbReference>
<evidence type="ECO:0000313" key="1">
    <source>
        <dbReference type="EMBL" id="ESO82145.1"/>
    </source>
</evidence>
<sequence>MATTTGVLYTIVATLTSSEPSFRQRNNAFRDVLVERIGVRGHTTGTLEEYKRPRGPLILRLLIHDRYKMFKLIVCALFVAAAFGKPLDDNLSKRESIGHQLKEQLKNVAVSSLTTSVSGVLDKALGALTSKAIGGITNLLGHIHLGKRGIFGDFLHGDLVKNVENFIHKEKELLNELLHHHQTRNILGDFLHGDLVKNVENFIHKEKELLNELLHHHQTRSIFGDLLKTDIVQNVKDFIHKEKELLNELLHHHQTKRNILGDLFSGELVKNVENFIHKEQELLGQFLHHKQTRNIFGDILKTDIVQNVKDFIHKEKELLNELLHHHQTTRSTGSELREALKGALVSSATGAINTVVNTAISGLTSALTSGLTNVLGHIHLGKRDLAFAKDIAEFEHNLKNDLFGKVHSLIEKEKQHIIDEVLHHHHIARRNIFGDIGKMIGGELKHIGEGALGSLGQLATSKLDGLISKLGRREAEDLSTVFGGVADKFSTAITDALGELPQIIAQELGPLIAQFTGSQ</sequence>
<proteinExistence type="predicted"/>
<dbReference type="AlphaFoldDB" id="V3ZIJ7"/>
<accession>V3ZIJ7</accession>
<organism evidence="1 2">
    <name type="scientific">Lottia gigantea</name>
    <name type="common">Giant owl limpet</name>
    <dbReference type="NCBI Taxonomy" id="225164"/>
    <lineage>
        <taxon>Eukaryota</taxon>
        <taxon>Metazoa</taxon>
        <taxon>Spiralia</taxon>
        <taxon>Lophotrochozoa</taxon>
        <taxon>Mollusca</taxon>
        <taxon>Gastropoda</taxon>
        <taxon>Patellogastropoda</taxon>
        <taxon>Lottioidea</taxon>
        <taxon>Lottiidae</taxon>
        <taxon>Lottia</taxon>
    </lineage>
</organism>